<proteinExistence type="predicted"/>
<evidence type="ECO:0000313" key="1">
    <source>
        <dbReference type="EMBL" id="MCM1983888.1"/>
    </source>
</evidence>
<dbReference type="AlphaFoldDB" id="A0ABD4T5X2"/>
<comment type="caution">
    <text evidence="1">The sequence shown here is derived from an EMBL/GenBank/DDBJ whole genome shotgun (WGS) entry which is preliminary data.</text>
</comment>
<name>A0ABD4T5X2_9CYAN</name>
<evidence type="ECO:0008006" key="3">
    <source>
        <dbReference type="Google" id="ProtNLM"/>
    </source>
</evidence>
<keyword evidence="2" id="KW-1185">Reference proteome</keyword>
<sequence>MITSLLSLTLPGYGQVKVNQGNNQQLIQRLERTQPNSVRGFKLKENSSVQDISIQDCQVQNDGSTWCNYNIDGNLKWACYSDWDGGYCNGDESDDNVPGPN</sequence>
<protein>
    <recommendedName>
        <fullName evidence="3">Beta/gamma crystallin 'Greek key' domain-containing protein</fullName>
    </recommendedName>
</protein>
<evidence type="ECO:0000313" key="2">
    <source>
        <dbReference type="Proteomes" id="UP000031561"/>
    </source>
</evidence>
<dbReference type="Proteomes" id="UP000031561">
    <property type="component" value="Unassembled WGS sequence"/>
</dbReference>
<organism evidence="1 2">
    <name type="scientific">Lyngbya confervoides BDU141951</name>
    <dbReference type="NCBI Taxonomy" id="1574623"/>
    <lineage>
        <taxon>Bacteria</taxon>
        <taxon>Bacillati</taxon>
        <taxon>Cyanobacteriota</taxon>
        <taxon>Cyanophyceae</taxon>
        <taxon>Oscillatoriophycideae</taxon>
        <taxon>Oscillatoriales</taxon>
        <taxon>Microcoleaceae</taxon>
        <taxon>Lyngbya</taxon>
    </lineage>
</organism>
<accession>A0ABD4T5X2</accession>
<reference evidence="1 2" key="1">
    <citation type="journal article" date="2015" name="Genome Announc.">
        <title>Draft Genome Sequence of Filamentous Marine Cyanobacterium Lyngbya confervoides Strain BDU141951.</title>
        <authorList>
            <person name="Chandrababunaidu M.M."/>
            <person name="Sen D."/>
            <person name="Tripathy S."/>
        </authorList>
    </citation>
    <scope>NUCLEOTIDE SEQUENCE [LARGE SCALE GENOMIC DNA]</scope>
    <source>
        <strain evidence="1 2">BDU141951</strain>
    </source>
</reference>
<dbReference type="EMBL" id="JTHE03000079">
    <property type="protein sequence ID" value="MCM1983888.1"/>
    <property type="molecule type" value="Genomic_DNA"/>
</dbReference>
<gene>
    <name evidence="1" type="ORF">QQ91_0013785</name>
</gene>
<dbReference type="RefSeq" id="WP_166275534.1">
    <property type="nucleotide sequence ID" value="NZ_JTHE03000079.1"/>
</dbReference>